<dbReference type="AlphaFoldDB" id="A0A388TBQ0"/>
<sequence>MLYLKLIAAADNVVFATHIMSKQMWPETTKYNPGKLGQLGRIISLINFSFPPPLEFQAYSPITLDSHWGKIKIKKILDIISGKSLYFTGGNAICCLANTIKSTYCLPKLFDQNLTLTALKDYIWAVDEFGNILTLDQYLSPSLVTRSLGLGGIPEKKMRFLSYSFTYWRTHGAYMLPLNNAAKHHSVNVFFHYNEHAYTLYKSEKNKWNIDIQVQSLARVRRAP</sequence>
<gene>
    <name evidence="1" type="ORF">NO1_1457</name>
</gene>
<evidence type="ECO:0000313" key="1">
    <source>
        <dbReference type="EMBL" id="GBR74247.1"/>
    </source>
</evidence>
<dbReference type="EMBL" id="BGZN01000036">
    <property type="protein sequence ID" value="GBR74247.1"/>
    <property type="molecule type" value="Genomic_DNA"/>
</dbReference>
<evidence type="ECO:0000313" key="2">
    <source>
        <dbReference type="Proteomes" id="UP000269352"/>
    </source>
</evidence>
<accession>A0A388TBQ0</accession>
<proteinExistence type="predicted"/>
<organism evidence="1 2">
    <name type="scientific">Termititenax aidoneus</name>
    <dbReference type="NCBI Taxonomy" id="2218524"/>
    <lineage>
        <taxon>Bacteria</taxon>
        <taxon>Bacillati</taxon>
        <taxon>Candidatus Margulisiibacteriota</taxon>
        <taxon>Candidatus Termititenacia</taxon>
        <taxon>Candidatus Termititenacales</taxon>
        <taxon>Candidatus Termititenacaceae</taxon>
        <taxon>Candidatus Termititenax</taxon>
    </lineage>
</organism>
<reference evidence="1 2" key="1">
    <citation type="journal article" date="2019" name="ISME J.">
        <title>Genome analyses of uncultured TG2/ZB3 bacteria in 'Margulisbacteria' specifically attached to ectosymbiotic spirochetes of protists in the termite gut.</title>
        <authorList>
            <person name="Utami Y.D."/>
            <person name="Kuwahara H."/>
            <person name="Igai K."/>
            <person name="Murakami T."/>
            <person name="Sugaya K."/>
            <person name="Morikawa T."/>
            <person name="Nagura Y."/>
            <person name="Yuki M."/>
            <person name="Deevong P."/>
            <person name="Inoue T."/>
            <person name="Kihara K."/>
            <person name="Lo N."/>
            <person name="Yamada A."/>
            <person name="Ohkuma M."/>
            <person name="Hongoh Y."/>
        </authorList>
    </citation>
    <scope>NUCLEOTIDE SEQUENCE [LARGE SCALE GENOMIC DNA]</scope>
    <source>
        <strain evidence="1">NkOx7-01</strain>
    </source>
</reference>
<name>A0A388TBQ0_TERA1</name>
<dbReference type="Proteomes" id="UP000269352">
    <property type="component" value="Unassembled WGS sequence"/>
</dbReference>
<protein>
    <submittedName>
        <fullName evidence="1">Uncharacterized protein</fullName>
    </submittedName>
</protein>
<comment type="caution">
    <text evidence="1">The sequence shown here is derived from an EMBL/GenBank/DDBJ whole genome shotgun (WGS) entry which is preliminary data.</text>
</comment>
<keyword evidence="2" id="KW-1185">Reference proteome</keyword>